<dbReference type="InterPro" id="IPR027417">
    <property type="entry name" value="P-loop_NTPase"/>
</dbReference>
<sequence length="187" mass="20614">MASAPDDRHYDGVPILFLIVGLPGAGKTRLARELAAEYRALRLTPDEWMIPLFGESEGDGRRDVLEGRLLWLALEAATLGTSVVLDFGFWSRDERTAVRAIASEHGVAARVNYLPIDRETQIARISERFNRAPETTFAMTAADLDAFASTFEVPTLDELNDGPLDGPPTGGSWRAWAATRWPSFPAR</sequence>
<name>A0A495JV76_9ACTN</name>
<gene>
    <name evidence="1" type="ORF">BDK92_6647</name>
</gene>
<accession>A0A495JV76</accession>
<keyword evidence="1" id="KW-0808">Transferase</keyword>
<dbReference type="Gene3D" id="3.40.50.300">
    <property type="entry name" value="P-loop containing nucleotide triphosphate hydrolases"/>
    <property type="match status" value="1"/>
</dbReference>
<comment type="caution">
    <text evidence="1">The sequence shown here is derived from an EMBL/GenBank/DDBJ whole genome shotgun (WGS) entry which is preliminary data.</text>
</comment>
<dbReference type="AlphaFoldDB" id="A0A495JV76"/>
<evidence type="ECO:0000313" key="1">
    <source>
        <dbReference type="EMBL" id="RKR92212.1"/>
    </source>
</evidence>
<organism evidence="1 2">
    <name type="scientific">Micromonospora pisi</name>
    <dbReference type="NCBI Taxonomy" id="589240"/>
    <lineage>
        <taxon>Bacteria</taxon>
        <taxon>Bacillati</taxon>
        <taxon>Actinomycetota</taxon>
        <taxon>Actinomycetes</taxon>
        <taxon>Micromonosporales</taxon>
        <taxon>Micromonosporaceae</taxon>
        <taxon>Micromonospora</taxon>
    </lineage>
</organism>
<keyword evidence="2" id="KW-1185">Reference proteome</keyword>
<dbReference type="EMBL" id="RBKT01000001">
    <property type="protein sequence ID" value="RKR92212.1"/>
    <property type="molecule type" value="Genomic_DNA"/>
</dbReference>
<proteinExistence type="predicted"/>
<evidence type="ECO:0000313" key="2">
    <source>
        <dbReference type="Proteomes" id="UP000277671"/>
    </source>
</evidence>
<protein>
    <submittedName>
        <fullName evidence="1">Putative kinase</fullName>
    </submittedName>
</protein>
<dbReference type="RefSeq" id="WP_211349453.1">
    <property type="nucleotide sequence ID" value="NZ_RBKT01000001.1"/>
</dbReference>
<dbReference type="SUPFAM" id="SSF52540">
    <property type="entry name" value="P-loop containing nucleoside triphosphate hydrolases"/>
    <property type="match status" value="1"/>
</dbReference>
<reference evidence="1 2" key="1">
    <citation type="submission" date="2018-10" db="EMBL/GenBank/DDBJ databases">
        <title>Sequencing the genomes of 1000 actinobacteria strains.</title>
        <authorList>
            <person name="Klenk H.-P."/>
        </authorList>
    </citation>
    <scope>NUCLEOTIDE SEQUENCE [LARGE SCALE GENOMIC DNA]</scope>
    <source>
        <strain evidence="1 2">DSM 45175</strain>
    </source>
</reference>
<dbReference type="Pfam" id="PF13671">
    <property type="entry name" value="AAA_33"/>
    <property type="match status" value="1"/>
</dbReference>
<keyword evidence="1" id="KW-0418">Kinase</keyword>
<dbReference type="Proteomes" id="UP000277671">
    <property type="component" value="Unassembled WGS sequence"/>
</dbReference>
<dbReference type="GO" id="GO:0016301">
    <property type="term" value="F:kinase activity"/>
    <property type="evidence" value="ECO:0007669"/>
    <property type="project" value="UniProtKB-KW"/>
</dbReference>